<evidence type="ECO:0008006" key="5">
    <source>
        <dbReference type="Google" id="ProtNLM"/>
    </source>
</evidence>
<dbReference type="GO" id="GO:0000270">
    <property type="term" value="P:peptidoglycan metabolic process"/>
    <property type="evidence" value="ECO:0007669"/>
    <property type="project" value="TreeGrafter"/>
</dbReference>
<proteinExistence type="inferred from homology"/>
<dbReference type="InterPro" id="IPR000667">
    <property type="entry name" value="Peptidase_S13"/>
</dbReference>
<evidence type="ECO:0000313" key="3">
    <source>
        <dbReference type="EMBL" id="OKL54178.1"/>
    </source>
</evidence>
<name>A0A1Q5Q2W6_9ACTO</name>
<comment type="caution">
    <text evidence="3">The sequence shown here is derived from an EMBL/GenBank/DDBJ whole genome shotgun (WGS) entry which is preliminary data.</text>
</comment>
<keyword evidence="4" id="KW-1185">Reference proteome</keyword>
<dbReference type="Gene3D" id="3.40.710.10">
    <property type="entry name" value="DD-peptidase/beta-lactamase superfamily"/>
    <property type="match status" value="2"/>
</dbReference>
<accession>A0A1Q5Q2W6</accession>
<dbReference type="GO" id="GO:0004185">
    <property type="term" value="F:serine-type carboxypeptidase activity"/>
    <property type="evidence" value="ECO:0007669"/>
    <property type="project" value="InterPro"/>
</dbReference>
<dbReference type="RefSeq" id="WP_073716377.1">
    <property type="nucleotide sequence ID" value="NZ_MQVR01000024.1"/>
</dbReference>
<evidence type="ECO:0000256" key="2">
    <source>
        <dbReference type="ARBA" id="ARBA00022801"/>
    </source>
</evidence>
<comment type="similarity">
    <text evidence="1">Belongs to the peptidase S13 family.</text>
</comment>
<evidence type="ECO:0000256" key="1">
    <source>
        <dbReference type="ARBA" id="ARBA00006096"/>
    </source>
</evidence>
<dbReference type="SUPFAM" id="SSF56601">
    <property type="entry name" value="beta-lactamase/transpeptidase-like"/>
    <property type="match status" value="1"/>
</dbReference>
<protein>
    <recommendedName>
        <fullName evidence="5">D-alanyl-D-alanine carboxypeptidase / D-alanyl-D-alanine-endopeptidase (Penicillin-binding protein 4)</fullName>
    </recommendedName>
</protein>
<sequence length="442" mass="44962">MKKGTSFLLAGALVLSVGGYGVADAYDVVPGFLTLTPPPADPVAYPALSVPAPAASATPEVKADAKAGDLQSAVDTFAANSRALGSRVAVMIRDVSSGTVLAQRDADTAYTTASSVKILPAAAALLALGESATLPTRVMFNGMDTLTLVGSGNMRLTADDLAKLATDAAAGLHFADVNSVALRVDDSVFTGPTWAPGWGDLDRPWIQPVMGLGVNSGKSDGSRADGDPALAAGGIFAARLKDAGITVTGTSRGKVGADDVLMASHESETVQRLVSHTLKGSDNTTSEATARLVARSRGEEGTFDAGRAAVLAQLADAGFELGDTSLADSCGLSSGTKVSARLLTDIVAAAASGKKPELAPLIASMPVSHLDGTLRTRLADSPGLVRAKTGTLVTAISLSGVLESEGRQFAFSILAPEVQEGNFQQARKELDAFIATLARLGT</sequence>
<reference evidence="4" key="1">
    <citation type="submission" date="2016-12" db="EMBL/GenBank/DDBJ databases">
        <authorList>
            <person name="Meng X."/>
        </authorList>
    </citation>
    <scope>NUCLEOTIDE SEQUENCE [LARGE SCALE GENOMIC DNA]</scope>
    <source>
        <strain evidence="4">DSM 19116</strain>
    </source>
</reference>
<keyword evidence="2" id="KW-0378">Hydrolase</keyword>
<dbReference type="EMBL" id="MQVR01000024">
    <property type="protein sequence ID" value="OKL54178.1"/>
    <property type="molecule type" value="Genomic_DNA"/>
</dbReference>
<dbReference type="GO" id="GO:0006508">
    <property type="term" value="P:proteolysis"/>
    <property type="evidence" value="ECO:0007669"/>
    <property type="project" value="InterPro"/>
</dbReference>
<dbReference type="OrthoDB" id="56883at2"/>
<dbReference type="Pfam" id="PF02113">
    <property type="entry name" value="Peptidase_S13"/>
    <property type="match status" value="2"/>
</dbReference>
<gene>
    <name evidence="3" type="ORF">BSZ39_05515</name>
</gene>
<dbReference type="PANTHER" id="PTHR30023:SF0">
    <property type="entry name" value="PENICILLIN-SENSITIVE CARBOXYPEPTIDASE A"/>
    <property type="match status" value="1"/>
</dbReference>
<dbReference type="InterPro" id="IPR012338">
    <property type="entry name" value="Beta-lactam/transpept-like"/>
</dbReference>
<dbReference type="AlphaFoldDB" id="A0A1Q5Q2W6"/>
<dbReference type="PANTHER" id="PTHR30023">
    <property type="entry name" value="D-ALANYL-D-ALANINE CARBOXYPEPTIDASE"/>
    <property type="match status" value="1"/>
</dbReference>
<dbReference type="Proteomes" id="UP000185628">
    <property type="component" value="Unassembled WGS sequence"/>
</dbReference>
<evidence type="ECO:0000313" key="4">
    <source>
        <dbReference type="Proteomes" id="UP000185628"/>
    </source>
</evidence>
<dbReference type="PRINTS" id="PR00922">
    <property type="entry name" value="DADACBPTASE3"/>
</dbReference>
<organism evidence="3 4">
    <name type="scientific">Bowdeniella nasicola</name>
    <dbReference type="NCBI Taxonomy" id="208480"/>
    <lineage>
        <taxon>Bacteria</taxon>
        <taxon>Bacillati</taxon>
        <taxon>Actinomycetota</taxon>
        <taxon>Actinomycetes</taxon>
        <taxon>Actinomycetales</taxon>
        <taxon>Actinomycetaceae</taxon>
        <taxon>Bowdeniella</taxon>
    </lineage>
</organism>